<dbReference type="Pfam" id="PF00582">
    <property type="entry name" value="Usp"/>
    <property type="match status" value="1"/>
</dbReference>
<dbReference type="CDD" id="cd00293">
    <property type="entry name" value="USP-like"/>
    <property type="match status" value="1"/>
</dbReference>
<dbReference type="EMBL" id="FCOC02000029">
    <property type="protein sequence ID" value="SAL53009.1"/>
    <property type="molecule type" value="Genomic_DNA"/>
</dbReference>
<dbReference type="SUPFAM" id="SSF52402">
    <property type="entry name" value="Adenine nucleotide alpha hydrolases-like"/>
    <property type="match status" value="1"/>
</dbReference>
<name>A0A158I9T3_CABSO</name>
<dbReference type="PANTHER" id="PTHR46268">
    <property type="entry name" value="STRESS RESPONSE PROTEIN NHAX"/>
    <property type="match status" value="1"/>
</dbReference>
<accession>A0A158I9T3</accession>
<sequence>MFDYRRILTCYDGTAEMTAALHHATSLGKSLAAELHVLVVIDTAAMVASTLGMPSEGAYLNIEHAARETLRRGLDLAEERGMDAHGHIAIGNIADNVQHYAQALHADFVVLGHRRRSAFARIWHGPAPHQTLIGRCGASAVITVTV</sequence>
<evidence type="ECO:0000259" key="2">
    <source>
        <dbReference type="Pfam" id="PF00582"/>
    </source>
</evidence>
<evidence type="ECO:0000313" key="3">
    <source>
        <dbReference type="EMBL" id="SAL53009.1"/>
    </source>
</evidence>
<organism evidence="3 4">
    <name type="scientific">Caballeronia sordidicola</name>
    <name type="common">Burkholderia sordidicola</name>
    <dbReference type="NCBI Taxonomy" id="196367"/>
    <lineage>
        <taxon>Bacteria</taxon>
        <taxon>Pseudomonadati</taxon>
        <taxon>Pseudomonadota</taxon>
        <taxon>Betaproteobacteria</taxon>
        <taxon>Burkholderiales</taxon>
        <taxon>Burkholderiaceae</taxon>
        <taxon>Caballeronia</taxon>
    </lineage>
</organism>
<dbReference type="PANTHER" id="PTHR46268:SF6">
    <property type="entry name" value="UNIVERSAL STRESS PROTEIN UP12"/>
    <property type="match status" value="1"/>
</dbReference>
<protein>
    <submittedName>
        <fullName evidence="3">UspA domain-containing protein</fullName>
    </submittedName>
</protein>
<dbReference type="Proteomes" id="UP000054893">
    <property type="component" value="Unassembled WGS sequence"/>
</dbReference>
<dbReference type="Gene3D" id="3.40.50.620">
    <property type="entry name" value="HUPs"/>
    <property type="match status" value="1"/>
</dbReference>
<dbReference type="OrthoDB" id="8564780at2"/>
<dbReference type="RefSeq" id="WP_063493292.1">
    <property type="nucleotide sequence ID" value="NZ_FCOC02000029.1"/>
</dbReference>
<gene>
    <name evidence="3" type="ORF">AWB64_05753</name>
</gene>
<evidence type="ECO:0000256" key="1">
    <source>
        <dbReference type="ARBA" id="ARBA00008791"/>
    </source>
</evidence>
<dbReference type="InterPro" id="IPR006016">
    <property type="entry name" value="UspA"/>
</dbReference>
<feature type="domain" description="UspA" evidence="2">
    <location>
        <begin position="4"/>
        <end position="125"/>
    </location>
</feature>
<proteinExistence type="inferred from homology"/>
<comment type="similarity">
    <text evidence="1">Belongs to the universal stress protein A family.</text>
</comment>
<dbReference type="AlphaFoldDB" id="A0A158I9T3"/>
<dbReference type="InterPro" id="IPR014729">
    <property type="entry name" value="Rossmann-like_a/b/a_fold"/>
</dbReference>
<evidence type="ECO:0000313" key="4">
    <source>
        <dbReference type="Proteomes" id="UP000054893"/>
    </source>
</evidence>
<reference evidence="3 4" key="1">
    <citation type="submission" date="2016-01" db="EMBL/GenBank/DDBJ databases">
        <authorList>
            <person name="Oliw E.H."/>
        </authorList>
    </citation>
    <scope>NUCLEOTIDE SEQUENCE [LARGE SCALE GENOMIC DNA]</scope>
    <source>
        <strain evidence="3">LMG 22029</strain>
    </source>
</reference>